<evidence type="ECO:0000313" key="3">
    <source>
        <dbReference type="Proteomes" id="UP001589766"/>
    </source>
</evidence>
<keyword evidence="3" id="KW-1185">Reference proteome</keyword>
<name>A0ABV6F4J1_9MICC</name>
<protein>
    <recommendedName>
        <fullName evidence="4">DUF4913 domain-containing protein</fullName>
    </recommendedName>
</protein>
<evidence type="ECO:0008006" key="4">
    <source>
        <dbReference type="Google" id="ProtNLM"/>
    </source>
</evidence>
<gene>
    <name evidence="2" type="ORF">ACFFIO_07945</name>
</gene>
<proteinExistence type="predicted"/>
<evidence type="ECO:0000256" key="1">
    <source>
        <dbReference type="SAM" id="MobiDB-lite"/>
    </source>
</evidence>
<comment type="caution">
    <text evidence="2">The sequence shown here is derived from an EMBL/GenBank/DDBJ whole genome shotgun (WGS) entry which is preliminary data.</text>
</comment>
<reference evidence="2 3" key="1">
    <citation type="submission" date="2024-09" db="EMBL/GenBank/DDBJ databases">
        <authorList>
            <person name="Sun Q."/>
            <person name="Mori K."/>
        </authorList>
    </citation>
    <scope>NUCLEOTIDE SEQUENCE [LARGE SCALE GENOMIC DNA]</scope>
    <source>
        <strain evidence="2 3">CCM 7609</strain>
    </source>
</reference>
<evidence type="ECO:0000313" key="2">
    <source>
        <dbReference type="EMBL" id="MFC0248431.1"/>
    </source>
</evidence>
<feature type="region of interest" description="Disordered" evidence="1">
    <location>
        <begin position="1"/>
        <end position="31"/>
    </location>
</feature>
<dbReference type="Proteomes" id="UP001589766">
    <property type="component" value="Unassembled WGS sequence"/>
</dbReference>
<accession>A0ABV6F4J1</accession>
<dbReference type="EMBL" id="JBHLWH010000021">
    <property type="protein sequence ID" value="MFC0248431.1"/>
    <property type="molecule type" value="Genomic_DNA"/>
</dbReference>
<sequence length="294" mass="32658">MTGNPWVDDEDDDTWLNQKIPGPEQTDGEAAASPLPYLDPEVEAALAAEGPPEWLGTRWRTIEPGQQWDAWNWLRRWVDWFIREYRLTTSDVPACWYRHPDLTAELYAAMCMEYKVWEEGAPGLAPMMMWHPNVAQLRTRLKEMTHEAGCVQAGGHKEPVAYSGTVGAYELDYDEDDWITAASTIRTEKVIDRPTTGVRIIRARAVDTDGVEHGSSDPLGLRARSVAEVGSVLLAYTSATPGQAGVAVNITGGPEDLTVVWEESPDGTTWADLNTAEDEEALHQGADFSTDERQ</sequence>
<organism evidence="2 3">
    <name type="scientific">Citricoccus parietis</name>
    <dbReference type="NCBI Taxonomy" id="592307"/>
    <lineage>
        <taxon>Bacteria</taxon>
        <taxon>Bacillati</taxon>
        <taxon>Actinomycetota</taxon>
        <taxon>Actinomycetes</taxon>
        <taxon>Micrococcales</taxon>
        <taxon>Micrococcaceae</taxon>
        <taxon>Citricoccus</taxon>
    </lineage>
</organism>
<dbReference type="RefSeq" id="WP_378041047.1">
    <property type="nucleotide sequence ID" value="NZ_JBHLWH010000021.1"/>
</dbReference>